<dbReference type="Proteomes" id="UP000193922">
    <property type="component" value="Unassembled WGS sequence"/>
</dbReference>
<name>A0A1Y1VRB3_9FUNG</name>
<dbReference type="GeneID" id="63805689"/>
<keyword evidence="2" id="KW-0812">Transmembrane</keyword>
<reference evidence="4 5" key="1">
    <citation type="submission" date="2016-07" db="EMBL/GenBank/DDBJ databases">
        <title>Pervasive Adenine N6-methylation of Active Genes in Fungi.</title>
        <authorList>
            <consortium name="DOE Joint Genome Institute"/>
            <person name="Mondo S.J."/>
            <person name="Dannebaum R.O."/>
            <person name="Kuo R.C."/>
            <person name="Labutti K."/>
            <person name="Haridas S."/>
            <person name="Kuo A."/>
            <person name="Salamov A."/>
            <person name="Ahrendt S.R."/>
            <person name="Lipzen A."/>
            <person name="Sullivan W."/>
            <person name="Andreopoulos W.B."/>
            <person name="Clum A."/>
            <person name="Lindquist E."/>
            <person name="Daum C."/>
            <person name="Ramamoorthy G.K."/>
            <person name="Gryganskyi A."/>
            <person name="Culley D."/>
            <person name="Magnuson J.K."/>
            <person name="James T.Y."/>
            <person name="O'Malley M.A."/>
            <person name="Stajich J.E."/>
            <person name="Spatafora J.W."/>
            <person name="Visel A."/>
            <person name="Grigoriev I.V."/>
        </authorList>
    </citation>
    <scope>NUCLEOTIDE SEQUENCE [LARGE SCALE GENOMIC DNA]</scope>
    <source>
        <strain evidence="4 5">ATCC 12442</strain>
    </source>
</reference>
<feature type="signal peptide" evidence="3">
    <location>
        <begin position="1"/>
        <end position="17"/>
    </location>
</feature>
<feature type="chain" id="PRO_5011988077" evidence="3">
    <location>
        <begin position="18"/>
        <end position="236"/>
    </location>
</feature>
<evidence type="ECO:0000313" key="4">
    <source>
        <dbReference type="EMBL" id="ORX63595.1"/>
    </source>
</evidence>
<gene>
    <name evidence="4" type="ORF">DL89DRAFT_273207</name>
</gene>
<evidence type="ECO:0000313" key="5">
    <source>
        <dbReference type="Proteomes" id="UP000193922"/>
    </source>
</evidence>
<evidence type="ECO:0000256" key="3">
    <source>
        <dbReference type="SAM" id="SignalP"/>
    </source>
</evidence>
<dbReference type="AlphaFoldDB" id="A0A1Y1VRB3"/>
<evidence type="ECO:0000256" key="1">
    <source>
        <dbReference type="SAM" id="MobiDB-lite"/>
    </source>
</evidence>
<organism evidence="4 5">
    <name type="scientific">Linderina pennispora</name>
    <dbReference type="NCBI Taxonomy" id="61395"/>
    <lineage>
        <taxon>Eukaryota</taxon>
        <taxon>Fungi</taxon>
        <taxon>Fungi incertae sedis</taxon>
        <taxon>Zoopagomycota</taxon>
        <taxon>Kickxellomycotina</taxon>
        <taxon>Kickxellomycetes</taxon>
        <taxon>Kickxellales</taxon>
        <taxon>Kickxellaceae</taxon>
        <taxon>Linderina</taxon>
    </lineage>
</organism>
<dbReference type="EMBL" id="MCFD01000179">
    <property type="protein sequence ID" value="ORX63595.1"/>
    <property type="molecule type" value="Genomic_DNA"/>
</dbReference>
<keyword evidence="2" id="KW-1133">Transmembrane helix</keyword>
<sequence length="236" mass="26080">FQACLTSVLALSTAVLGAKKAASADGKHDDLVKVECAEIGEQGRELMNPDGGLPWLSQGRRQVPRADAARAVVQPGAQVPYPAQQAHVHTVPGGSSAYRRCACARRIQAQADLRQLQCRPARREGHPGCCRYVPSRDHPLPETVSGVTTMQINLRWYEGSAMTLLMSNKRHEEDFIIQPIVALMFCILTACAVYVVGRVYVESSLIPRVLKEETDRKAKARKEFEDSVKKETKKDK</sequence>
<comment type="caution">
    <text evidence="4">The sequence shown here is derived from an EMBL/GenBank/DDBJ whole genome shotgun (WGS) entry which is preliminary data.</text>
</comment>
<dbReference type="OrthoDB" id="18530at2759"/>
<feature type="non-terminal residue" evidence="4">
    <location>
        <position position="1"/>
    </location>
</feature>
<keyword evidence="2" id="KW-0472">Membrane</keyword>
<keyword evidence="5" id="KW-1185">Reference proteome</keyword>
<proteinExistence type="predicted"/>
<feature type="region of interest" description="Disordered" evidence="1">
    <location>
        <begin position="215"/>
        <end position="236"/>
    </location>
</feature>
<accession>A0A1Y1VRB3</accession>
<feature type="transmembrane region" description="Helical" evidence="2">
    <location>
        <begin position="175"/>
        <end position="201"/>
    </location>
</feature>
<evidence type="ECO:0000256" key="2">
    <source>
        <dbReference type="SAM" id="Phobius"/>
    </source>
</evidence>
<protein>
    <submittedName>
        <fullName evidence="4">Uncharacterized protein</fullName>
    </submittedName>
</protein>
<keyword evidence="3" id="KW-0732">Signal</keyword>
<dbReference type="RefSeq" id="XP_040738997.1">
    <property type="nucleotide sequence ID" value="XM_040889041.1"/>
</dbReference>
<dbReference type="STRING" id="61395.A0A1Y1VRB3"/>